<dbReference type="SUPFAM" id="SSF57845">
    <property type="entry name" value="B-box zinc-binding domain"/>
    <property type="match status" value="1"/>
</dbReference>
<evidence type="ECO:0000313" key="1">
    <source>
        <dbReference type="EMBL" id="CAC5401309.1"/>
    </source>
</evidence>
<dbReference type="PANTHER" id="PTHR25462:SF296">
    <property type="entry name" value="MEIOTIC P26, ISOFORM F"/>
    <property type="match status" value="1"/>
</dbReference>
<dbReference type="PANTHER" id="PTHR25462">
    <property type="entry name" value="BONUS, ISOFORM C-RELATED"/>
    <property type="match status" value="1"/>
</dbReference>
<sequence length="382" mass="44258">MVIDLECEEPLCADCEKHHNVLKATRNHKTISIADYQLLPSVVTDIKQNCVYHNEMYQLYCIKHESPICNKCVKDHGKCGEILLLDEIVKNIKTSESFFDLEESLDDLFTNINLIRKDRESNIENITDQKKKITAHVCHLKQQVIEHVKKLEEEFIKELDRIELNCCVPIRSLLSSLQDKAMEINQMKSEIQNTKKYASELQTFLIMREVQEKTTEYDKYLRSSIENINHDTISIDSAIDTKINDILIVERFGSIQVNKSPSIYIVLKKRENRQAQIQVMVPKECKVTCCSYSEALVWEFEDKSVLDNPKGITVDNNGNVYVVKMYSCKVVVISPDGKQCREILTNKDGLDKPTAIFFDKVRKQLLVTNQKQFAYIFNISYV</sequence>
<dbReference type="AlphaFoldDB" id="A0A6J8D0E6"/>
<dbReference type="InterPro" id="IPR011042">
    <property type="entry name" value="6-blade_b-propeller_TolB-like"/>
</dbReference>
<keyword evidence="2" id="KW-1185">Reference proteome</keyword>
<protein>
    <recommendedName>
        <fullName evidence="3">B box-type domain-containing protein</fullName>
    </recommendedName>
</protein>
<proteinExistence type="predicted"/>
<name>A0A6J8D0E6_MYTCO</name>
<accession>A0A6J8D0E6</accession>
<organism evidence="1 2">
    <name type="scientific">Mytilus coruscus</name>
    <name type="common">Sea mussel</name>
    <dbReference type="NCBI Taxonomy" id="42192"/>
    <lineage>
        <taxon>Eukaryota</taxon>
        <taxon>Metazoa</taxon>
        <taxon>Spiralia</taxon>
        <taxon>Lophotrochozoa</taxon>
        <taxon>Mollusca</taxon>
        <taxon>Bivalvia</taxon>
        <taxon>Autobranchia</taxon>
        <taxon>Pteriomorphia</taxon>
        <taxon>Mytilida</taxon>
        <taxon>Mytiloidea</taxon>
        <taxon>Mytilidae</taxon>
        <taxon>Mytilinae</taxon>
        <taxon>Mytilus</taxon>
    </lineage>
</organism>
<dbReference type="SUPFAM" id="SSF63825">
    <property type="entry name" value="YWTD domain"/>
    <property type="match status" value="1"/>
</dbReference>
<dbReference type="Pfam" id="PF06739">
    <property type="entry name" value="SBBP"/>
    <property type="match status" value="1"/>
</dbReference>
<evidence type="ECO:0000313" key="2">
    <source>
        <dbReference type="Proteomes" id="UP000507470"/>
    </source>
</evidence>
<gene>
    <name evidence="1" type="ORF">MCOR_35404</name>
</gene>
<dbReference type="OrthoDB" id="6097744at2759"/>
<dbReference type="Gene3D" id="2.120.10.30">
    <property type="entry name" value="TolB, C-terminal domain"/>
    <property type="match status" value="1"/>
</dbReference>
<dbReference type="CDD" id="cd19757">
    <property type="entry name" value="Bbox1"/>
    <property type="match status" value="1"/>
</dbReference>
<dbReference type="InterPro" id="IPR047153">
    <property type="entry name" value="TRIM45/56/19-like"/>
</dbReference>
<dbReference type="EMBL" id="CACVKT020006394">
    <property type="protein sequence ID" value="CAC5401309.1"/>
    <property type="molecule type" value="Genomic_DNA"/>
</dbReference>
<dbReference type="Gene3D" id="3.30.160.60">
    <property type="entry name" value="Classic Zinc Finger"/>
    <property type="match status" value="1"/>
</dbReference>
<evidence type="ECO:0008006" key="3">
    <source>
        <dbReference type="Google" id="ProtNLM"/>
    </source>
</evidence>
<reference evidence="1 2" key="1">
    <citation type="submission" date="2020-06" db="EMBL/GenBank/DDBJ databases">
        <authorList>
            <person name="Li R."/>
            <person name="Bekaert M."/>
        </authorList>
    </citation>
    <scope>NUCLEOTIDE SEQUENCE [LARGE SCALE GENOMIC DNA]</scope>
    <source>
        <strain evidence="2">wild</strain>
    </source>
</reference>
<dbReference type="InterPro" id="IPR010620">
    <property type="entry name" value="SBBP_repeat"/>
</dbReference>
<dbReference type="Proteomes" id="UP000507470">
    <property type="component" value="Unassembled WGS sequence"/>
</dbReference>